<comment type="cofactor">
    <cofactor evidence="1">
        <name>Mg(2+)</name>
        <dbReference type="ChEBI" id="CHEBI:18420"/>
    </cofactor>
</comment>
<dbReference type="PROSITE" id="PS00893">
    <property type="entry name" value="NUDIX_BOX"/>
    <property type="match status" value="1"/>
</dbReference>
<evidence type="ECO:0000256" key="1">
    <source>
        <dbReference type="ARBA" id="ARBA00001946"/>
    </source>
</evidence>
<dbReference type="PRINTS" id="PR00502">
    <property type="entry name" value="NUDIXFAMILY"/>
</dbReference>
<evidence type="ECO:0000313" key="7">
    <source>
        <dbReference type="Proteomes" id="UP001515780"/>
    </source>
</evidence>
<sequence>MNTRPSARLLIIDPQQRVLLFCFTHKADALDGQRYWATPGGALENHESWKQAAIRELFEETGIIRTQLDDAIGYRAFEMQLPSGEVVLAQEHYYTVHVVQQEISTAGWSKHEREVMSDYHWWELKELICSGERYYPENLTALLEIAHQSAAR</sequence>
<dbReference type="PANTHER" id="PTHR43046:SF12">
    <property type="entry name" value="GDP-MANNOSE MANNOSYL HYDROLASE"/>
    <property type="match status" value="1"/>
</dbReference>
<name>A0ABX0RL40_9GAMM</name>
<dbReference type="InterPro" id="IPR020084">
    <property type="entry name" value="NUDIX_hydrolase_CS"/>
</dbReference>
<dbReference type="CDD" id="cd04685">
    <property type="entry name" value="NUDIX_Hydrolase"/>
    <property type="match status" value="1"/>
</dbReference>
<dbReference type="SUPFAM" id="SSF55811">
    <property type="entry name" value="Nudix"/>
    <property type="match status" value="1"/>
</dbReference>
<comment type="similarity">
    <text evidence="4">Belongs to the Nudix hydrolase family.</text>
</comment>
<gene>
    <name evidence="6" type="ORF">F3J37_06500</name>
</gene>
<evidence type="ECO:0000256" key="2">
    <source>
        <dbReference type="ARBA" id="ARBA00022801"/>
    </source>
</evidence>
<dbReference type="Proteomes" id="UP001515780">
    <property type="component" value="Unassembled WGS sequence"/>
</dbReference>
<protein>
    <submittedName>
        <fullName evidence="6">NUDIX domain-containing protein</fullName>
    </submittedName>
</protein>
<accession>A0ABX0RL40</accession>
<dbReference type="Gene3D" id="3.90.79.10">
    <property type="entry name" value="Nucleoside Triphosphate Pyrophosphohydrolase"/>
    <property type="match status" value="1"/>
</dbReference>
<evidence type="ECO:0000256" key="4">
    <source>
        <dbReference type="RuleBase" id="RU003476"/>
    </source>
</evidence>
<evidence type="ECO:0000259" key="5">
    <source>
        <dbReference type="PROSITE" id="PS51462"/>
    </source>
</evidence>
<feature type="domain" description="Nudix hydrolase" evidence="5">
    <location>
        <begin position="2"/>
        <end position="145"/>
    </location>
</feature>
<evidence type="ECO:0000256" key="3">
    <source>
        <dbReference type="ARBA" id="ARBA00022842"/>
    </source>
</evidence>
<dbReference type="InterPro" id="IPR020476">
    <property type="entry name" value="Nudix_hydrolase"/>
</dbReference>
<evidence type="ECO:0000313" key="6">
    <source>
        <dbReference type="EMBL" id="NIG18331.1"/>
    </source>
</evidence>
<dbReference type="PROSITE" id="PS51462">
    <property type="entry name" value="NUDIX"/>
    <property type="match status" value="1"/>
</dbReference>
<dbReference type="RefSeq" id="WP_166932523.1">
    <property type="nucleotide sequence ID" value="NZ_VWXC01000003.1"/>
</dbReference>
<dbReference type="InterPro" id="IPR000086">
    <property type="entry name" value="NUDIX_hydrolase_dom"/>
</dbReference>
<keyword evidence="3" id="KW-0460">Magnesium</keyword>
<dbReference type="Pfam" id="PF00293">
    <property type="entry name" value="NUDIX"/>
    <property type="match status" value="1"/>
</dbReference>
<proteinExistence type="inferred from homology"/>
<keyword evidence="7" id="KW-1185">Reference proteome</keyword>
<reference evidence="6 7" key="1">
    <citation type="journal article" date="2019" name="bioRxiv">
        <title>Bacteria contribute to plant secondary compound degradation in a generalist herbivore system.</title>
        <authorList>
            <person name="Francoeur C.B."/>
            <person name="Khadempour L."/>
            <person name="Moreira-Soto R.D."/>
            <person name="Gotting K."/>
            <person name="Book A.J."/>
            <person name="Pinto-Tomas A.A."/>
            <person name="Keefover-Ring K."/>
            <person name="Currie C.R."/>
        </authorList>
    </citation>
    <scope>NUCLEOTIDE SEQUENCE [LARGE SCALE GENOMIC DNA]</scope>
    <source>
        <strain evidence="6">Al-1710</strain>
    </source>
</reference>
<dbReference type="EMBL" id="VWXC01000003">
    <property type="protein sequence ID" value="NIG18331.1"/>
    <property type="molecule type" value="Genomic_DNA"/>
</dbReference>
<dbReference type="PANTHER" id="PTHR43046">
    <property type="entry name" value="GDP-MANNOSE MANNOSYL HYDROLASE"/>
    <property type="match status" value="1"/>
</dbReference>
<dbReference type="InterPro" id="IPR015797">
    <property type="entry name" value="NUDIX_hydrolase-like_dom_sf"/>
</dbReference>
<comment type="caution">
    <text evidence="6">The sequence shown here is derived from an EMBL/GenBank/DDBJ whole genome shotgun (WGS) entry which is preliminary data.</text>
</comment>
<organism evidence="6 7">
    <name type="scientific">Candidatus Pantoea communis</name>
    <dbReference type="NCBI Taxonomy" id="2608354"/>
    <lineage>
        <taxon>Bacteria</taxon>
        <taxon>Pseudomonadati</taxon>
        <taxon>Pseudomonadota</taxon>
        <taxon>Gammaproteobacteria</taxon>
        <taxon>Enterobacterales</taxon>
        <taxon>Erwiniaceae</taxon>
        <taxon>Pantoea</taxon>
    </lineage>
</organism>
<keyword evidence="2 4" id="KW-0378">Hydrolase</keyword>